<evidence type="ECO:0000313" key="2">
    <source>
        <dbReference type="Proteomes" id="UP000779233"/>
    </source>
</evidence>
<organism evidence="1 2">
    <name type="scientific">Plasmodium vivax</name>
    <name type="common">malaria parasite P. vivax</name>
    <dbReference type="NCBI Taxonomy" id="5855"/>
    <lineage>
        <taxon>Eukaryota</taxon>
        <taxon>Sar</taxon>
        <taxon>Alveolata</taxon>
        <taxon>Apicomplexa</taxon>
        <taxon>Aconoidasida</taxon>
        <taxon>Haemosporida</taxon>
        <taxon>Plasmodiidae</taxon>
        <taxon>Plasmodium</taxon>
        <taxon>Plasmodium (Plasmodium)</taxon>
    </lineage>
</organism>
<accession>A0A8S4HJN5</accession>
<dbReference type="Proteomes" id="UP000779233">
    <property type="component" value="Unassembled WGS sequence"/>
</dbReference>
<reference evidence="1" key="1">
    <citation type="submission" date="2021-09" db="EMBL/GenBank/DDBJ databases">
        <authorList>
            <consortium name="Pathogen Informatics"/>
        </authorList>
    </citation>
    <scope>NUCLEOTIDE SEQUENCE</scope>
    <source>
        <strain evidence="1">PvW1</strain>
    </source>
</reference>
<proteinExistence type="predicted"/>
<evidence type="ECO:0000313" key="1">
    <source>
        <dbReference type="EMBL" id="CAG9484388.1"/>
    </source>
</evidence>
<name>A0A8S4HJN5_PLAVI</name>
<dbReference type="AlphaFoldDB" id="A0A8S4HJN5"/>
<gene>
    <name evidence="1" type="ORF">PVW1_020028300</name>
</gene>
<dbReference type="EMBL" id="CAJZCX010000015">
    <property type="protein sequence ID" value="CAG9484388.1"/>
    <property type="molecule type" value="Genomic_DNA"/>
</dbReference>
<comment type="caution">
    <text evidence="1">The sequence shown here is derived from an EMBL/GenBank/DDBJ whole genome shotgun (WGS) entry which is preliminary data.</text>
</comment>
<protein>
    <submittedName>
        <fullName evidence="1">(malaria parasite P. vivax) hypothetical protein</fullName>
    </submittedName>
</protein>
<sequence>MAKPLSDEVYLKYDDYIKLKDKFSNNRQDSSSTTILDQLLHDANIQIPKNSDSYKTYSKLLRHIHDDHVFFWGEQIDACKYIRYMLQKEVEVNLGQSYDSNVVKNFQKFLTKYAEKFPHVKNRCISKIEPIETTTFYKMHTLYKLYDEYTPYSRYVKSNVQYFCRDFHAFVNLYNIYITDNESQSELFNIILENFSKNLNKTVLNYKEECEKKNYYYHLRNPKLHIQTPVHEIETPIHAHEGQTELSSVNTKLQSSSHEVLGTSHTKLHQEVTESPPIQEETTRVQTLTEVDNYRETSNNHAMHNHRTETVAKRVISPGYELTRAGFDSLGRKSYPIHQELSNDAERDSSTILGSITDVLKDVQPAPILGVSGGMGALFLLFKYTPFGTFFRGRGRVRRIPSGFHGPFPGEFPNFQDYEGGYIGYGPMNINPLAE</sequence>
<dbReference type="VEuPathDB" id="PlasmoDB:PVPAM_000015500"/>